<dbReference type="InterPro" id="IPR011009">
    <property type="entry name" value="Kinase-like_dom_sf"/>
</dbReference>
<dbReference type="EMBL" id="CADEBC010000563">
    <property type="protein sequence ID" value="CAB3254448.1"/>
    <property type="molecule type" value="Genomic_DNA"/>
</dbReference>
<accession>A0A8S1B649</accession>
<dbReference type="SMART" id="SM00220">
    <property type="entry name" value="S_TKc"/>
    <property type="match status" value="1"/>
</dbReference>
<name>A0A8S1B649_ARCPL</name>
<evidence type="ECO:0000256" key="4">
    <source>
        <dbReference type="ARBA" id="ARBA00022777"/>
    </source>
</evidence>
<dbReference type="InterPro" id="IPR050235">
    <property type="entry name" value="CK1_Ser-Thr_kinase"/>
</dbReference>
<dbReference type="GO" id="GO:0004674">
    <property type="term" value="F:protein serine/threonine kinase activity"/>
    <property type="evidence" value="ECO:0007669"/>
    <property type="project" value="UniProtKB-KW"/>
</dbReference>
<feature type="compositionally biased region" description="Low complexity" evidence="9">
    <location>
        <begin position="1264"/>
        <end position="1275"/>
    </location>
</feature>
<feature type="region of interest" description="Disordered" evidence="9">
    <location>
        <begin position="149"/>
        <end position="251"/>
    </location>
</feature>
<feature type="compositionally biased region" description="Basic and acidic residues" evidence="9">
    <location>
        <begin position="159"/>
        <end position="170"/>
    </location>
</feature>
<feature type="compositionally biased region" description="Gly residues" evidence="9">
    <location>
        <begin position="833"/>
        <end position="842"/>
    </location>
</feature>
<feature type="compositionally biased region" description="Polar residues" evidence="9">
    <location>
        <begin position="561"/>
        <end position="574"/>
    </location>
</feature>
<feature type="compositionally biased region" description="Polar residues" evidence="9">
    <location>
        <begin position="1121"/>
        <end position="1137"/>
    </location>
</feature>
<protein>
    <recommendedName>
        <fullName evidence="10">Protein kinase domain-containing protein</fullName>
    </recommendedName>
</protein>
<evidence type="ECO:0000256" key="9">
    <source>
        <dbReference type="SAM" id="MobiDB-lite"/>
    </source>
</evidence>
<feature type="coiled-coil region" evidence="8">
    <location>
        <begin position="39"/>
        <end position="80"/>
    </location>
</feature>
<feature type="compositionally biased region" description="Basic and acidic residues" evidence="9">
    <location>
        <begin position="1041"/>
        <end position="1055"/>
    </location>
</feature>
<evidence type="ECO:0000256" key="5">
    <source>
        <dbReference type="ARBA" id="ARBA00022840"/>
    </source>
</evidence>
<feature type="compositionally biased region" description="Low complexity" evidence="9">
    <location>
        <begin position="173"/>
        <end position="193"/>
    </location>
</feature>
<feature type="compositionally biased region" description="Basic residues" evidence="9">
    <location>
        <begin position="1086"/>
        <end position="1104"/>
    </location>
</feature>
<feature type="region of interest" description="Disordered" evidence="9">
    <location>
        <begin position="833"/>
        <end position="939"/>
    </location>
</feature>
<evidence type="ECO:0000256" key="2">
    <source>
        <dbReference type="ARBA" id="ARBA00022679"/>
    </source>
</evidence>
<dbReference type="FunFam" id="1.10.510.10:FF:000452">
    <property type="entry name" value="Tau tubulin kinase 2b"/>
    <property type="match status" value="1"/>
</dbReference>
<feature type="compositionally biased region" description="Basic residues" evidence="9">
    <location>
        <begin position="1111"/>
        <end position="1120"/>
    </location>
</feature>
<keyword evidence="2" id="KW-0808">Transferase</keyword>
<keyword evidence="1" id="KW-0723">Serine/threonine-protein kinase</keyword>
<keyword evidence="3 7" id="KW-0547">Nucleotide-binding</keyword>
<dbReference type="GO" id="GO:0005524">
    <property type="term" value="F:ATP binding"/>
    <property type="evidence" value="ECO:0007669"/>
    <property type="project" value="UniProtKB-UniRule"/>
</dbReference>
<dbReference type="PROSITE" id="PS50011">
    <property type="entry name" value="PROTEIN_KINASE_DOM"/>
    <property type="match status" value="1"/>
</dbReference>
<feature type="compositionally biased region" description="Pro residues" evidence="9">
    <location>
        <begin position="1276"/>
        <end position="1289"/>
    </location>
</feature>
<dbReference type="PANTHER" id="PTHR11909">
    <property type="entry name" value="CASEIN KINASE-RELATED"/>
    <property type="match status" value="1"/>
</dbReference>
<feature type="binding site" evidence="7">
    <location>
        <position position="302"/>
    </location>
    <ligand>
        <name>ATP</name>
        <dbReference type="ChEBI" id="CHEBI:30616"/>
    </ligand>
</feature>
<dbReference type="FunFam" id="3.30.200.20:FF:000358">
    <property type="entry name" value="Tau tubulin kinase 2b"/>
    <property type="match status" value="1"/>
</dbReference>
<feature type="compositionally biased region" description="Basic and acidic residues" evidence="9">
    <location>
        <begin position="204"/>
        <end position="214"/>
    </location>
</feature>
<feature type="region of interest" description="Disordered" evidence="9">
    <location>
        <begin position="1249"/>
        <end position="1306"/>
    </location>
</feature>
<keyword evidence="12" id="KW-1185">Reference proteome</keyword>
<gene>
    <name evidence="11" type="ORF">APLA_LOCUS14540</name>
</gene>
<dbReference type="FunFam" id="1.10.510.10:FF:000481">
    <property type="entry name" value="Asator, isoform D"/>
    <property type="match status" value="1"/>
</dbReference>
<feature type="compositionally biased region" description="Polar residues" evidence="9">
    <location>
        <begin position="469"/>
        <end position="482"/>
    </location>
</feature>
<reference evidence="11 12" key="1">
    <citation type="submission" date="2020-04" db="EMBL/GenBank/DDBJ databases">
        <authorList>
            <person name="Wallbank WR R."/>
            <person name="Pardo Diaz C."/>
            <person name="Kozak K."/>
            <person name="Martin S."/>
            <person name="Jiggins C."/>
            <person name="Moest M."/>
            <person name="Warren A I."/>
            <person name="Byers J.R.P. K."/>
            <person name="Montejo-Kovacevich G."/>
            <person name="Yen C E."/>
        </authorList>
    </citation>
    <scope>NUCLEOTIDE SEQUENCE [LARGE SCALE GENOMIC DNA]</scope>
</reference>
<feature type="compositionally biased region" description="Polar residues" evidence="9">
    <location>
        <begin position="424"/>
        <end position="436"/>
    </location>
</feature>
<dbReference type="Proteomes" id="UP000494106">
    <property type="component" value="Unassembled WGS sequence"/>
</dbReference>
<feature type="region of interest" description="Disordered" evidence="9">
    <location>
        <begin position="607"/>
        <end position="631"/>
    </location>
</feature>
<feature type="compositionally biased region" description="Polar residues" evidence="9">
    <location>
        <begin position="905"/>
        <end position="914"/>
    </location>
</feature>
<feature type="region of interest" description="Disordered" evidence="9">
    <location>
        <begin position="515"/>
        <end position="544"/>
    </location>
</feature>
<feature type="region of interest" description="Disordered" evidence="9">
    <location>
        <begin position="1036"/>
        <end position="1184"/>
    </location>
</feature>
<dbReference type="InterPro" id="IPR017441">
    <property type="entry name" value="Protein_kinase_ATP_BS"/>
</dbReference>
<evidence type="ECO:0000313" key="11">
    <source>
        <dbReference type="EMBL" id="CAB3254448.1"/>
    </source>
</evidence>
<keyword evidence="5 7" id="KW-0067">ATP-binding</keyword>
<evidence type="ECO:0000256" key="6">
    <source>
        <dbReference type="ARBA" id="ARBA00061588"/>
    </source>
</evidence>
<feature type="compositionally biased region" description="Basic and acidic residues" evidence="9">
    <location>
        <begin position="239"/>
        <end position="250"/>
    </location>
</feature>
<comment type="caution">
    <text evidence="11">The sequence shown here is derived from an EMBL/GenBank/DDBJ whole genome shotgun (WGS) entry which is preliminary data.</text>
</comment>
<dbReference type="InterPro" id="IPR000719">
    <property type="entry name" value="Prot_kinase_dom"/>
</dbReference>
<evidence type="ECO:0000313" key="12">
    <source>
        <dbReference type="Proteomes" id="UP000494106"/>
    </source>
</evidence>
<feature type="region of interest" description="Disordered" evidence="9">
    <location>
        <begin position="424"/>
        <end position="450"/>
    </location>
</feature>
<feature type="region of interest" description="Disordered" evidence="9">
    <location>
        <begin position="1390"/>
        <end position="1411"/>
    </location>
</feature>
<feature type="compositionally biased region" description="Pro residues" evidence="9">
    <location>
        <begin position="924"/>
        <end position="933"/>
    </location>
</feature>
<evidence type="ECO:0000259" key="10">
    <source>
        <dbReference type="PROSITE" id="PS50011"/>
    </source>
</evidence>
<organism evidence="11 12">
    <name type="scientific">Arctia plantaginis</name>
    <name type="common">Wood tiger moth</name>
    <name type="synonym">Phalaena plantaginis</name>
    <dbReference type="NCBI Taxonomy" id="874455"/>
    <lineage>
        <taxon>Eukaryota</taxon>
        <taxon>Metazoa</taxon>
        <taxon>Ecdysozoa</taxon>
        <taxon>Arthropoda</taxon>
        <taxon>Hexapoda</taxon>
        <taxon>Insecta</taxon>
        <taxon>Pterygota</taxon>
        <taxon>Neoptera</taxon>
        <taxon>Endopterygota</taxon>
        <taxon>Lepidoptera</taxon>
        <taxon>Glossata</taxon>
        <taxon>Ditrysia</taxon>
        <taxon>Noctuoidea</taxon>
        <taxon>Erebidae</taxon>
        <taxon>Arctiinae</taxon>
        <taxon>Arctia</taxon>
    </lineage>
</organism>
<dbReference type="OrthoDB" id="5979581at2759"/>
<proteinExistence type="inferred from homology"/>
<feature type="compositionally biased region" description="Basic and acidic residues" evidence="9">
    <location>
        <begin position="852"/>
        <end position="861"/>
    </location>
</feature>
<feature type="region of interest" description="Disordered" evidence="9">
    <location>
        <begin position="788"/>
        <end position="810"/>
    </location>
</feature>
<feature type="compositionally biased region" description="Polar residues" evidence="9">
    <location>
        <begin position="515"/>
        <end position="528"/>
    </location>
</feature>
<comment type="similarity">
    <text evidence="6">Belongs to the protein kinase superfamily. CK1 Ser/Thr protein kinase family.</text>
</comment>
<dbReference type="GO" id="GO:0015630">
    <property type="term" value="C:microtubule cytoskeleton"/>
    <property type="evidence" value="ECO:0007669"/>
    <property type="project" value="UniProtKB-ARBA"/>
</dbReference>
<keyword evidence="4" id="KW-0418">Kinase</keyword>
<evidence type="ECO:0000256" key="1">
    <source>
        <dbReference type="ARBA" id="ARBA00022527"/>
    </source>
</evidence>
<feature type="region of interest" description="Disordered" evidence="9">
    <location>
        <begin position="561"/>
        <end position="586"/>
    </location>
</feature>
<feature type="region of interest" description="Disordered" evidence="9">
    <location>
        <begin position="1342"/>
        <end position="1371"/>
    </location>
</feature>
<evidence type="ECO:0000256" key="7">
    <source>
        <dbReference type="PROSITE-ProRule" id="PRU10141"/>
    </source>
</evidence>
<dbReference type="SUPFAM" id="SSF56112">
    <property type="entry name" value="Protein kinase-like (PK-like)"/>
    <property type="match status" value="1"/>
</dbReference>
<feature type="domain" description="Protein kinase" evidence="10">
    <location>
        <begin position="273"/>
        <end position="762"/>
    </location>
</feature>
<feature type="compositionally biased region" description="Polar residues" evidence="9">
    <location>
        <begin position="1393"/>
        <end position="1411"/>
    </location>
</feature>
<feature type="compositionally biased region" description="Polar residues" evidence="9">
    <location>
        <begin position="607"/>
        <end position="620"/>
    </location>
</feature>
<dbReference type="Pfam" id="PF00069">
    <property type="entry name" value="Pkinase"/>
    <property type="match status" value="1"/>
</dbReference>
<dbReference type="PROSITE" id="PS00107">
    <property type="entry name" value="PROTEIN_KINASE_ATP"/>
    <property type="match status" value="1"/>
</dbReference>
<feature type="region of interest" description="Disordered" evidence="9">
    <location>
        <begin position="469"/>
        <end position="497"/>
    </location>
</feature>
<feature type="compositionally biased region" description="Low complexity" evidence="9">
    <location>
        <begin position="1150"/>
        <end position="1169"/>
    </location>
</feature>
<sequence length="1485" mass="162009">MEIREMFLGFQDTQNKRLDLLSRHLEEVKSQNSSIFITNQEIEHSLDDMSHQLKSMQTKIDGLEDQRKNFMSQISNIDEKCEYLEKSLKKTSIELRYIPRVQKENKDILFDYINELSRCLSITLHPGDLRDVYRIPNKKDPSKTTVIAEFSNTQEQEPACERETSFKQEAPHQSNRSESTSSSADTDSQGSESAAAPVQRAKRHEPQREVRRQEAASAPRVQPNPLLRSRTLPNFGGRASREASRCDTSRRAHHITMASEDLLQPGHVVKERWKVVKKIGGGGFGEIYEGLDLVTQEQVALKVESARQPKQVLKMEVAVLKKLQGKEHVCRFIGCGRNARFNYVVMQLQGRNLAELRRAQPRGAFSLSTTLRLGLQILKAIDSIHSVGFLHRDIKPSNFSIGRHPVNCRKVYMLDFGLARQYTTSNGQGSRASTPPATDRCDRPGPPPASEVLTLTYNPSCVGLARQYTTSNGQGSRASTPPATDRCDRPGPPPASEVLTLTYNPSCVGLARQYTTSNGQGSRTSTPPATDRCDRPGPPPASEVLTLTYNPSCVGLAHQYTTSNGQGSRTSTPPATDRCDRPGPPPASEVLTLTYNPSCVGLAHQYTTSNGQGSRTSTPPATDRCDRPGPPPASEVLTLTYNPSCVGLAHQYTTSNGQVRPPRAAAGFRGTVRYASINAHKNKEMGRHDDLWSLFYMLVEFVNGQLPWRKIKDKEQVGLMKEKYDHRLLLKHLPSELRQFLEHVQQLEYADTPDYAMLTSLLERCCKRRGIRDTDPYDWEKDAIASRTRPTAHPAPDHALQLDSVPDHPRRRLETEATTAAVGTDTTGALGGAGAGAGGVAGAGATAAPSLPRDRAPDKRAHPASPRHAAQHLNGYSATDKPTTDKEAEARTTPAPSPDRHAKETSNSALTGTATRPERQSVPPCKPRPPAPGGGPTLARLRVVTAPPTCVQELASASPATPGDAVSPRIVADVDSVHSDTHFKRGGRRGGRARADQSYTQFAVMDDENVSALQQVTKGGALTLVSLWKSQFDDSEETTDNEWKQEQLQSPEHRGGGGGGGGGRATSALSSCSHGARTQLHTTHSTTHHTQHTVQHHAQPHHSPHSAPTAHAHHSARHQTHQPALNAQQSLQQQPTEKVSPPATVPPPSVIVAPSSPAAPSAPSASRVSRQLSEPARRVPPRRKQTCLNIPGIDAFPKLQPTLPRCWSLPAIGSRVRSLRAPLLQQASFDGSDGSALRYRLDVMRGVAARHDASPPPPPHRAHSLPSVSSSSNSAPRPPEPVPPAPPAPEEGEARAEPEGPTVSSRLEIVVRPPDSTSPGHSVKIQSVVSGEVRVNHDDASIYYDATEHHRDKRSSTRSGEKSQSPAVERTRLDAIPDRATMMFKKEVVSAAGDSSQSLRDRSTGSASTSRIPVACGAEQRLAKCASWSGDGPLADLTPALRRRRQNANDKYAVDPTRELNLRFARPRHRQPAHHHSRLPNTLTT</sequence>
<evidence type="ECO:0000256" key="3">
    <source>
        <dbReference type="ARBA" id="ARBA00022741"/>
    </source>
</evidence>
<keyword evidence="8" id="KW-0175">Coiled coil</keyword>
<evidence type="ECO:0000256" key="8">
    <source>
        <dbReference type="SAM" id="Coils"/>
    </source>
</evidence>
<dbReference type="Gene3D" id="1.10.510.10">
    <property type="entry name" value="Transferase(Phosphotransferase) domain 1"/>
    <property type="match status" value="2"/>
</dbReference>